<organism evidence="2 3">
    <name type="scientific">Dendryphion nanum</name>
    <dbReference type="NCBI Taxonomy" id="256645"/>
    <lineage>
        <taxon>Eukaryota</taxon>
        <taxon>Fungi</taxon>
        <taxon>Dikarya</taxon>
        <taxon>Ascomycota</taxon>
        <taxon>Pezizomycotina</taxon>
        <taxon>Dothideomycetes</taxon>
        <taxon>Pleosporomycetidae</taxon>
        <taxon>Pleosporales</taxon>
        <taxon>Torulaceae</taxon>
        <taxon>Dendryphion</taxon>
    </lineage>
</organism>
<protein>
    <submittedName>
        <fullName evidence="2">Uncharacterized protein</fullName>
    </submittedName>
</protein>
<keyword evidence="3" id="KW-1185">Reference proteome</keyword>
<accession>A0A9P9D5M0</accession>
<dbReference type="Proteomes" id="UP000700596">
    <property type="component" value="Unassembled WGS sequence"/>
</dbReference>
<proteinExistence type="predicted"/>
<keyword evidence="1" id="KW-0812">Transmembrane</keyword>
<keyword evidence="1" id="KW-1133">Transmembrane helix</keyword>
<dbReference type="AlphaFoldDB" id="A0A9P9D5M0"/>
<evidence type="ECO:0000313" key="3">
    <source>
        <dbReference type="Proteomes" id="UP000700596"/>
    </source>
</evidence>
<reference evidence="2" key="1">
    <citation type="journal article" date="2021" name="Nat. Commun.">
        <title>Genetic determinants of endophytism in the Arabidopsis root mycobiome.</title>
        <authorList>
            <person name="Mesny F."/>
            <person name="Miyauchi S."/>
            <person name="Thiergart T."/>
            <person name="Pickel B."/>
            <person name="Atanasova L."/>
            <person name="Karlsson M."/>
            <person name="Huettel B."/>
            <person name="Barry K.W."/>
            <person name="Haridas S."/>
            <person name="Chen C."/>
            <person name="Bauer D."/>
            <person name="Andreopoulos W."/>
            <person name="Pangilinan J."/>
            <person name="LaButti K."/>
            <person name="Riley R."/>
            <person name="Lipzen A."/>
            <person name="Clum A."/>
            <person name="Drula E."/>
            <person name="Henrissat B."/>
            <person name="Kohler A."/>
            <person name="Grigoriev I.V."/>
            <person name="Martin F.M."/>
            <person name="Hacquard S."/>
        </authorList>
    </citation>
    <scope>NUCLEOTIDE SEQUENCE</scope>
    <source>
        <strain evidence="2">MPI-CAGE-CH-0243</strain>
    </source>
</reference>
<dbReference type="OrthoDB" id="3695132at2759"/>
<sequence>MKAVVRITSWTMPENTRLAFQQGRTTHFAEPHVERKVPNEREPDAKFQPKRTVLSALWERAKRAYAGPTDGQPQLGLRFCVLLLFIGTFSALVILILTILLKNAYKQSGIITLKLNTISSISTRSQDVAPRDFFEDTKSLLTKATSAVDAAKSLAGGVPDVIESAANAAATGVQVAIESHLPKNISLGTQDLCIGFTKNLTCKPLPLNLTELLLVDNLPDTFQSIVQDKVDSLQPFATALTNVVYIRILLIVGLISMLLFTIIFIATILSRLLCIVGRLIRLGHLSRILVYIALWIICCLPIFIAALVLIVFQQKARLLPSWVEVQHGESNYIYSGAMLQREEIKLTFLLFTMPQNDLMLSDRATPPMHKFPTSRTIALVHKALTLRTTM</sequence>
<keyword evidence="1" id="KW-0472">Membrane</keyword>
<feature type="transmembrane region" description="Helical" evidence="1">
    <location>
        <begin position="288"/>
        <end position="312"/>
    </location>
</feature>
<feature type="transmembrane region" description="Helical" evidence="1">
    <location>
        <begin position="75"/>
        <end position="101"/>
    </location>
</feature>
<gene>
    <name evidence="2" type="ORF">B0J11DRAFT_143492</name>
</gene>
<name>A0A9P9D5M0_9PLEO</name>
<comment type="caution">
    <text evidence="2">The sequence shown here is derived from an EMBL/GenBank/DDBJ whole genome shotgun (WGS) entry which is preliminary data.</text>
</comment>
<evidence type="ECO:0000313" key="2">
    <source>
        <dbReference type="EMBL" id="KAH7113185.1"/>
    </source>
</evidence>
<evidence type="ECO:0000256" key="1">
    <source>
        <dbReference type="SAM" id="Phobius"/>
    </source>
</evidence>
<dbReference type="EMBL" id="JAGMWT010000019">
    <property type="protein sequence ID" value="KAH7113185.1"/>
    <property type="molecule type" value="Genomic_DNA"/>
</dbReference>
<feature type="transmembrane region" description="Helical" evidence="1">
    <location>
        <begin position="244"/>
        <end position="268"/>
    </location>
</feature>